<dbReference type="Pfam" id="PF13644">
    <property type="entry name" value="DKNYY"/>
    <property type="match status" value="1"/>
</dbReference>
<dbReference type="RefSeq" id="WP_003002348.1">
    <property type="nucleotide sequence ID" value="NZ_GG668630.1"/>
</dbReference>
<name>C2G200_SPHSI</name>
<dbReference type="AlphaFoldDB" id="C2G200"/>
<proteinExistence type="predicted"/>
<evidence type="ECO:0000256" key="1">
    <source>
        <dbReference type="SAM" id="Phobius"/>
    </source>
</evidence>
<evidence type="ECO:0000313" key="3">
    <source>
        <dbReference type="Proteomes" id="UP000006241"/>
    </source>
</evidence>
<reference evidence="2 3" key="1">
    <citation type="submission" date="2009-01" db="EMBL/GenBank/DDBJ databases">
        <authorList>
            <person name="Qin X."/>
            <person name="Bachman B."/>
            <person name="Battles P."/>
            <person name="Bell A."/>
            <person name="Bess C."/>
            <person name="Bickham C."/>
            <person name="Chaboub L."/>
            <person name="Chen D."/>
            <person name="Coyle M."/>
            <person name="Deiros D.R."/>
            <person name="Dinh H."/>
            <person name="Forbes L."/>
            <person name="Fowler G."/>
            <person name="Francisco L."/>
            <person name="Fu Q."/>
            <person name="Gubbala S."/>
            <person name="Hale W."/>
            <person name="Han Y."/>
            <person name="Hemphill L."/>
            <person name="Highlander S.K."/>
            <person name="Hirani K."/>
            <person name="Hogues M."/>
            <person name="Jackson L."/>
            <person name="Jakkamsetti A."/>
            <person name="Javaid M."/>
            <person name="Jiang H."/>
            <person name="Korchina V."/>
            <person name="Kovar C."/>
            <person name="Lara F."/>
            <person name="Lee S."/>
            <person name="Mata R."/>
            <person name="Mathew T."/>
            <person name="Moen C."/>
            <person name="Morales K."/>
            <person name="Munidasa M."/>
            <person name="Nazareth L."/>
            <person name="Ngo R."/>
            <person name="Nguyen L."/>
            <person name="Okwuonu G."/>
            <person name="Ongeri F."/>
            <person name="Patil S."/>
            <person name="Petrosino J."/>
            <person name="Pham C."/>
            <person name="Pham P."/>
            <person name="Pu L.-L."/>
            <person name="Puazo M."/>
            <person name="Raj R."/>
            <person name="Reid J."/>
            <person name="Rouhana J."/>
            <person name="Saada N."/>
            <person name="Shang Y."/>
            <person name="Simmons D."/>
            <person name="Thornton R."/>
            <person name="Warren J."/>
            <person name="Weissenberger G."/>
            <person name="Zhang J."/>
            <person name="Zhang L."/>
            <person name="Zhou C."/>
            <person name="Zhu D."/>
            <person name="Muzny D."/>
            <person name="Worley K."/>
            <person name="Gibbs R."/>
        </authorList>
    </citation>
    <scope>NUCLEOTIDE SEQUENCE [LARGE SCALE GENOMIC DNA]</scope>
    <source>
        <strain evidence="2 3">ATCC 33300</strain>
    </source>
</reference>
<dbReference type="HOGENOM" id="CLU_438630_0_0_10"/>
<dbReference type="InterPro" id="IPR027375">
    <property type="entry name" value="DKNYY"/>
</dbReference>
<keyword evidence="1" id="KW-1133">Transmembrane helix</keyword>
<keyword evidence="1" id="KW-0812">Transmembrane</keyword>
<organism evidence="2 3">
    <name type="scientific">Sphingobacterium spiritivorum ATCC 33300</name>
    <dbReference type="NCBI Taxonomy" id="525372"/>
    <lineage>
        <taxon>Bacteria</taxon>
        <taxon>Pseudomonadati</taxon>
        <taxon>Bacteroidota</taxon>
        <taxon>Sphingobacteriia</taxon>
        <taxon>Sphingobacteriales</taxon>
        <taxon>Sphingobacteriaceae</taxon>
        <taxon>Sphingobacterium</taxon>
    </lineage>
</organism>
<dbReference type="Proteomes" id="UP000006241">
    <property type="component" value="Unassembled WGS sequence"/>
</dbReference>
<accession>C2G200</accession>
<keyword evidence="1" id="KW-0472">Membrane</keyword>
<feature type="transmembrane region" description="Helical" evidence="1">
    <location>
        <begin position="20"/>
        <end position="39"/>
    </location>
</feature>
<evidence type="ECO:0008006" key="4">
    <source>
        <dbReference type="Google" id="ProtNLM"/>
    </source>
</evidence>
<feature type="transmembrane region" description="Helical" evidence="1">
    <location>
        <begin position="45"/>
        <end position="74"/>
    </location>
</feature>
<dbReference type="EMBL" id="ACHB01000086">
    <property type="protein sequence ID" value="EEI90690.1"/>
    <property type="molecule type" value="Genomic_DNA"/>
</dbReference>
<feature type="transmembrane region" description="Helical" evidence="1">
    <location>
        <begin position="205"/>
        <end position="224"/>
    </location>
</feature>
<evidence type="ECO:0000313" key="2">
    <source>
        <dbReference type="EMBL" id="EEI90690.1"/>
    </source>
</evidence>
<sequence>MNKEQLTVKLKGNIFDKKGILIYTLFSLLVMLPFGYFFYVKGYDMLFQLFGFMITGPVSIVLIVLLFALVYYAAVMLFNFLMKPVLTLSVVNKSLEIRSKRQFYQIPLDSIRIVKAVIRNKRWDRLSIITEKTIHINTGNVFMGIMNKDLDAFYSRLSSILENEYHYITYKNESDVRNMHYEQLFVYQKGVHIETVTRPLKIRTALLILSGFFLILAGIIYYLINRNNDDDPDNQVARNGVYLPGNGSPYLSYNNEVYFLRMGDGYFKVKDADLNSFKQLTFKNEYGSTMGIDARHIYSGNKSIPGIDQTAAIYVGQNYVKDRKSVFYKTKQIPGADAASFESLSHQRINTPIFSYAKDRNKVYYQEYVLPQADVNSISSLPATVEYVKDSKHAYYHEHLLKGMNGRDFTAEQLDYALTYGTDGRQHVVNGIVFPAEVPDRLWGSATADLQQMALLQKRASGRLHLLFSDLRSLYYFDSDKQAFIHAKVLKGLRPFVNGVFKDDNVIYYTGYQNIRSRKYGHLGEVTYIYRSKIPQKGFVIYKEDEHLILYRQGNQYYATVIDLPNIHPIYSSLYIVENIQQLERELEARNYDNVANLLTFAEGEECAVIRTKEQIFPDKETD</sequence>
<comment type="caution">
    <text evidence="2">The sequence shown here is derived from an EMBL/GenBank/DDBJ whole genome shotgun (WGS) entry which is preliminary data.</text>
</comment>
<protein>
    <recommendedName>
        <fullName evidence="4">DKNYY family protein</fullName>
    </recommendedName>
</protein>
<gene>
    <name evidence="2" type="ORF">HMPREF0765_3606</name>
</gene>